<dbReference type="PROSITE" id="PS50045">
    <property type="entry name" value="SIGMA54_INTERACT_4"/>
    <property type="match status" value="1"/>
</dbReference>
<evidence type="ECO:0000256" key="3">
    <source>
        <dbReference type="ARBA" id="ARBA00022553"/>
    </source>
</evidence>
<dbReference type="Pfam" id="PF02954">
    <property type="entry name" value="HTH_8"/>
    <property type="match status" value="1"/>
</dbReference>
<evidence type="ECO:0000256" key="1">
    <source>
        <dbReference type="ARBA" id="ARBA00004496"/>
    </source>
</evidence>
<keyword evidence="4" id="KW-0547">Nucleotide-binding</keyword>
<dbReference type="InterPro" id="IPR011006">
    <property type="entry name" value="CheY-like_superfamily"/>
</dbReference>
<dbReference type="Pfam" id="PF25601">
    <property type="entry name" value="AAA_lid_14"/>
    <property type="match status" value="1"/>
</dbReference>
<dbReference type="Gene3D" id="3.40.50.300">
    <property type="entry name" value="P-loop containing nucleotide triphosphate hydrolases"/>
    <property type="match status" value="1"/>
</dbReference>
<dbReference type="PANTHER" id="PTHR32071:SF57">
    <property type="entry name" value="C4-DICARBOXYLATE TRANSPORT TRANSCRIPTIONAL REGULATORY PROTEIN DCTD"/>
    <property type="match status" value="1"/>
</dbReference>
<protein>
    <submittedName>
        <fullName evidence="14">Two-component system C4-dicarboxylate transport response regulator DctD</fullName>
    </submittedName>
</protein>
<dbReference type="PROSITE" id="PS00676">
    <property type="entry name" value="SIGMA54_INTERACT_2"/>
    <property type="match status" value="1"/>
</dbReference>
<accession>A0A3N1YA89</accession>
<reference evidence="14 15" key="1">
    <citation type="submission" date="2018-11" db="EMBL/GenBank/DDBJ databases">
        <title>Genomic Encyclopedia of Type Strains, Phase IV (KMG-IV): sequencing the most valuable type-strain genomes for metagenomic binning, comparative biology and taxonomic classification.</title>
        <authorList>
            <person name="Goeker M."/>
        </authorList>
    </citation>
    <scope>NUCLEOTIDE SEQUENCE [LARGE SCALE GENOMIC DNA]</scope>
    <source>
        <strain evidence="14 15">DSM 100275</strain>
    </source>
</reference>
<sequence length="439" mass="48305">MSRGMVLFVDDEPAVRAAAVQSLELAGLSARACAEAAEALALVGRDFAGVVVSDVRMPRMDGMALLRRVREVDPELPVVLVTGHGDVPMAVEAMRAGAWDFIEKPYRSEHLVEVVRRALEKRALVLENRALRAELAAAGEGPVLLGRSEAMRRLRETVAAVAATEADVLVIGETGSGKEVVARTLHRQSARRGGRFVAVNCGALPESIIESELFGHEAGAFTGARERRIGRFEYASGGTLLLDEIESMPPPLQVRLLRVLQERAVERLGGNEPVPVDVRVVAATKEDLLAAAREGRFREDLYYRLDVVRIVVPPLRERREDIPLLFHHFAAEAAARHGREPREPDPATVARLMAHDWPGNVRELRNAAERWVLGLEGAEGGPRGLAERVEAFERALLADALRRHRGDIGAVCAELALPRKTLYDKLRRHGLRRRDFTDG</sequence>
<evidence type="ECO:0000256" key="8">
    <source>
        <dbReference type="ARBA" id="ARBA00023125"/>
    </source>
</evidence>
<dbReference type="FunFam" id="1.10.8.60:FF:000014">
    <property type="entry name" value="DNA-binding transcriptional regulator NtrC"/>
    <property type="match status" value="1"/>
</dbReference>
<dbReference type="InterPro" id="IPR025944">
    <property type="entry name" value="Sigma_54_int_dom_CS"/>
</dbReference>
<dbReference type="FunFam" id="3.40.50.2300:FF:000018">
    <property type="entry name" value="DNA-binding transcriptional regulator NtrC"/>
    <property type="match status" value="1"/>
</dbReference>
<keyword evidence="15" id="KW-1185">Reference proteome</keyword>
<evidence type="ECO:0000313" key="14">
    <source>
        <dbReference type="EMBL" id="ROR34542.1"/>
    </source>
</evidence>
<proteinExistence type="predicted"/>
<dbReference type="InterPro" id="IPR003593">
    <property type="entry name" value="AAA+_ATPase"/>
</dbReference>
<dbReference type="SUPFAM" id="SSF52172">
    <property type="entry name" value="CheY-like"/>
    <property type="match status" value="1"/>
</dbReference>
<dbReference type="EMBL" id="RJVI01000001">
    <property type="protein sequence ID" value="ROR34542.1"/>
    <property type="molecule type" value="Genomic_DNA"/>
</dbReference>
<dbReference type="FunFam" id="3.40.50.300:FF:000006">
    <property type="entry name" value="DNA-binding transcriptional regulator NtrC"/>
    <property type="match status" value="1"/>
</dbReference>
<gene>
    <name evidence="14" type="ORF">EDC57_0440</name>
</gene>
<dbReference type="Gene3D" id="3.40.50.2300">
    <property type="match status" value="1"/>
</dbReference>
<evidence type="ECO:0000256" key="10">
    <source>
        <dbReference type="ARBA" id="ARBA00023163"/>
    </source>
</evidence>
<keyword evidence="9" id="KW-0010">Activator</keyword>
<dbReference type="GO" id="GO:0043565">
    <property type="term" value="F:sequence-specific DNA binding"/>
    <property type="evidence" value="ECO:0007669"/>
    <property type="project" value="InterPro"/>
</dbReference>
<evidence type="ECO:0000259" key="13">
    <source>
        <dbReference type="PROSITE" id="PS50110"/>
    </source>
</evidence>
<keyword evidence="7" id="KW-0805">Transcription regulation</keyword>
<dbReference type="InterPro" id="IPR001789">
    <property type="entry name" value="Sig_transdc_resp-reg_receiver"/>
</dbReference>
<feature type="modified residue" description="4-aspartylphosphate" evidence="11">
    <location>
        <position position="54"/>
    </location>
</feature>
<dbReference type="PROSITE" id="PS50110">
    <property type="entry name" value="RESPONSE_REGULATORY"/>
    <property type="match status" value="1"/>
</dbReference>
<evidence type="ECO:0000256" key="6">
    <source>
        <dbReference type="ARBA" id="ARBA00023012"/>
    </source>
</evidence>
<dbReference type="PROSITE" id="PS00688">
    <property type="entry name" value="SIGMA54_INTERACT_3"/>
    <property type="match status" value="1"/>
</dbReference>
<dbReference type="AlphaFoldDB" id="A0A3N1YA89"/>
<dbReference type="GO" id="GO:0006355">
    <property type="term" value="P:regulation of DNA-templated transcription"/>
    <property type="evidence" value="ECO:0007669"/>
    <property type="project" value="InterPro"/>
</dbReference>
<dbReference type="GO" id="GO:0005737">
    <property type="term" value="C:cytoplasm"/>
    <property type="evidence" value="ECO:0007669"/>
    <property type="project" value="UniProtKB-SubCell"/>
</dbReference>
<evidence type="ECO:0000256" key="11">
    <source>
        <dbReference type="PROSITE-ProRule" id="PRU00169"/>
    </source>
</evidence>
<dbReference type="PROSITE" id="PS00675">
    <property type="entry name" value="SIGMA54_INTERACT_1"/>
    <property type="match status" value="1"/>
</dbReference>
<dbReference type="SUPFAM" id="SSF46689">
    <property type="entry name" value="Homeodomain-like"/>
    <property type="match status" value="1"/>
</dbReference>
<dbReference type="CDD" id="cd00009">
    <property type="entry name" value="AAA"/>
    <property type="match status" value="1"/>
</dbReference>
<dbReference type="SUPFAM" id="SSF52540">
    <property type="entry name" value="P-loop containing nucleoside triphosphate hydrolases"/>
    <property type="match status" value="1"/>
</dbReference>
<evidence type="ECO:0000256" key="7">
    <source>
        <dbReference type="ARBA" id="ARBA00023015"/>
    </source>
</evidence>
<dbReference type="InterPro" id="IPR027417">
    <property type="entry name" value="P-loop_NTPase"/>
</dbReference>
<comment type="subcellular location">
    <subcellularLocation>
        <location evidence="1">Cytoplasm</location>
    </subcellularLocation>
</comment>
<keyword evidence="3 11" id="KW-0597">Phosphoprotein</keyword>
<keyword evidence="8" id="KW-0238">DNA-binding</keyword>
<dbReference type="GO" id="GO:0005524">
    <property type="term" value="F:ATP binding"/>
    <property type="evidence" value="ECO:0007669"/>
    <property type="project" value="UniProtKB-KW"/>
</dbReference>
<dbReference type="SMART" id="SM00448">
    <property type="entry name" value="REC"/>
    <property type="match status" value="1"/>
</dbReference>
<evidence type="ECO:0000256" key="2">
    <source>
        <dbReference type="ARBA" id="ARBA00022490"/>
    </source>
</evidence>
<feature type="domain" description="Sigma-54 factor interaction" evidence="12">
    <location>
        <begin position="144"/>
        <end position="373"/>
    </location>
</feature>
<evidence type="ECO:0000313" key="15">
    <source>
        <dbReference type="Proteomes" id="UP000276634"/>
    </source>
</evidence>
<dbReference type="InterPro" id="IPR058031">
    <property type="entry name" value="AAA_lid_NorR"/>
</dbReference>
<dbReference type="InterPro" id="IPR002197">
    <property type="entry name" value="HTH_Fis"/>
</dbReference>
<dbReference type="Pfam" id="PF00158">
    <property type="entry name" value="Sigma54_activat"/>
    <property type="match status" value="1"/>
</dbReference>
<dbReference type="Gene3D" id="1.10.8.60">
    <property type="match status" value="1"/>
</dbReference>
<dbReference type="PANTHER" id="PTHR32071">
    <property type="entry name" value="TRANSCRIPTIONAL REGULATORY PROTEIN"/>
    <property type="match status" value="1"/>
</dbReference>
<dbReference type="GO" id="GO:0000160">
    <property type="term" value="P:phosphorelay signal transduction system"/>
    <property type="evidence" value="ECO:0007669"/>
    <property type="project" value="UniProtKB-KW"/>
</dbReference>
<name>A0A3N1YA89_9GAMM</name>
<dbReference type="InterPro" id="IPR025662">
    <property type="entry name" value="Sigma_54_int_dom_ATP-bd_1"/>
</dbReference>
<evidence type="ECO:0000256" key="9">
    <source>
        <dbReference type="ARBA" id="ARBA00023159"/>
    </source>
</evidence>
<keyword evidence="6" id="KW-0902">Two-component regulatory system</keyword>
<evidence type="ECO:0000259" key="12">
    <source>
        <dbReference type="PROSITE" id="PS50045"/>
    </source>
</evidence>
<evidence type="ECO:0000256" key="5">
    <source>
        <dbReference type="ARBA" id="ARBA00022840"/>
    </source>
</evidence>
<dbReference type="InterPro" id="IPR009057">
    <property type="entry name" value="Homeodomain-like_sf"/>
</dbReference>
<dbReference type="InterPro" id="IPR002078">
    <property type="entry name" value="Sigma_54_int"/>
</dbReference>
<evidence type="ECO:0000256" key="4">
    <source>
        <dbReference type="ARBA" id="ARBA00022741"/>
    </source>
</evidence>
<dbReference type="RefSeq" id="WP_281272245.1">
    <property type="nucleotide sequence ID" value="NZ_RJVI01000001.1"/>
</dbReference>
<feature type="domain" description="Response regulatory" evidence="13">
    <location>
        <begin position="5"/>
        <end position="119"/>
    </location>
</feature>
<keyword evidence="5" id="KW-0067">ATP-binding</keyword>
<keyword evidence="10" id="KW-0804">Transcription</keyword>
<dbReference type="SMART" id="SM00382">
    <property type="entry name" value="AAA"/>
    <property type="match status" value="1"/>
</dbReference>
<dbReference type="CDD" id="cd17549">
    <property type="entry name" value="REC_DctD-like"/>
    <property type="match status" value="1"/>
</dbReference>
<organism evidence="14 15">
    <name type="scientific">Inmirania thermothiophila</name>
    <dbReference type="NCBI Taxonomy" id="1750597"/>
    <lineage>
        <taxon>Bacteria</taxon>
        <taxon>Pseudomonadati</taxon>
        <taxon>Pseudomonadota</taxon>
        <taxon>Gammaproteobacteria</taxon>
        <taxon>Chromatiales</taxon>
        <taxon>Ectothiorhodospiraceae</taxon>
        <taxon>Inmirania</taxon>
    </lineage>
</organism>
<dbReference type="Pfam" id="PF00072">
    <property type="entry name" value="Response_reg"/>
    <property type="match status" value="1"/>
</dbReference>
<dbReference type="Proteomes" id="UP000276634">
    <property type="component" value="Unassembled WGS sequence"/>
</dbReference>
<comment type="caution">
    <text evidence="14">The sequence shown here is derived from an EMBL/GenBank/DDBJ whole genome shotgun (WGS) entry which is preliminary data.</text>
</comment>
<dbReference type="Gene3D" id="1.10.10.60">
    <property type="entry name" value="Homeodomain-like"/>
    <property type="match status" value="1"/>
</dbReference>
<dbReference type="InterPro" id="IPR025943">
    <property type="entry name" value="Sigma_54_int_dom_ATP-bd_2"/>
</dbReference>
<keyword evidence="2" id="KW-0963">Cytoplasm</keyword>